<dbReference type="InterPro" id="IPR036188">
    <property type="entry name" value="FAD/NAD-bd_sf"/>
</dbReference>
<dbReference type="PROSITE" id="PS00624">
    <property type="entry name" value="GMC_OXRED_2"/>
    <property type="match status" value="1"/>
</dbReference>
<feature type="domain" description="Glucose-methanol-choline oxidoreductase N-terminal" evidence="4">
    <location>
        <begin position="192"/>
        <end position="206"/>
    </location>
</feature>
<evidence type="ECO:0000256" key="1">
    <source>
        <dbReference type="ARBA" id="ARBA00010790"/>
    </source>
</evidence>
<name>A0AAN8XKW7_HALRR</name>
<organism evidence="5 6">
    <name type="scientific">Halocaridina rubra</name>
    <name type="common">Hawaiian red shrimp</name>
    <dbReference type="NCBI Taxonomy" id="373956"/>
    <lineage>
        <taxon>Eukaryota</taxon>
        <taxon>Metazoa</taxon>
        <taxon>Ecdysozoa</taxon>
        <taxon>Arthropoda</taxon>
        <taxon>Crustacea</taxon>
        <taxon>Multicrustacea</taxon>
        <taxon>Malacostraca</taxon>
        <taxon>Eumalacostraca</taxon>
        <taxon>Eucarida</taxon>
        <taxon>Decapoda</taxon>
        <taxon>Pleocyemata</taxon>
        <taxon>Caridea</taxon>
        <taxon>Atyoidea</taxon>
        <taxon>Atyidae</taxon>
        <taxon>Halocaridina</taxon>
    </lineage>
</organism>
<dbReference type="Gene3D" id="3.50.50.60">
    <property type="entry name" value="FAD/NAD(P)-binding domain"/>
    <property type="match status" value="2"/>
</dbReference>
<dbReference type="PANTHER" id="PTHR11552">
    <property type="entry name" value="GLUCOSE-METHANOL-CHOLINE GMC OXIDOREDUCTASE"/>
    <property type="match status" value="1"/>
</dbReference>
<evidence type="ECO:0000259" key="4">
    <source>
        <dbReference type="PROSITE" id="PS00624"/>
    </source>
</evidence>
<evidence type="ECO:0000259" key="3">
    <source>
        <dbReference type="PROSITE" id="PS00623"/>
    </source>
</evidence>
<evidence type="ECO:0000313" key="6">
    <source>
        <dbReference type="Proteomes" id="UP001381693"/>
    </source>
</evidence>
<feature type="domain" description="Glucose-methanol-choline oxidoreductase N-terminal" evidence="3">
    <location>
        <begin position="14"/>
        <end position="37"/>
    </location>
</feature>
<evidence type="ECO:0000313" key="5">
    <source>
        <dbReference type="EMBL" id="KAK7081314.1"/>
    </source>
</evidence>
<reference evidence="5 6" key="1">
    <citation type="submission" date="2023-11" db="EMBL/GenBank/DDBJ databases">
        <title>Halocaridina rubra genome assembly.</title>
        <authorList>
            <person name="Smith C."/>
        </authorList>
    </citation>
    <scope>NUCLEOTIDE SEQUENCE [LARGE SCALE GENOMIC DNA]</scope>
    <source>
        <strain evidence="5">EP-1</strain>
        <tissue evidence="5">Whole</tissue>
    </source>
</reference>
<keyword evidence="6" id="KW-1185">Reference proteome</keyword>
<dbReference type="SUPFAM" id="SSF54373">
    <property type="entry name" value="FAD-linked reductases, C-terminal domain"/>
    <property type="match status" value="1"/>
</dbReference>
<keyword evidence="2" id="KW-0274">FAD</keyword>
<dbReference type="AlphaFoldDB" id="A0AAN8XKW7"/>
<comment type="caution">
    <text evidence="5">The sequence shown here is derived from an EMBL/GenBank/DDBJ whole genome shotgun (WGS) entry which is preliminary data.</text>
</comment>
<gene>
    <name evidence="5" type="ORF">SK128_006059</name>
</gene>
<dbReference type="Pfam" id="PF00732">
    <property type="entry name" value="GMC_oxred_N"/>
    <property type="match status" value="1"/>
</dbReference>
<dbReference type="GO" id="GO:0050660">
    <property type="term" value="F:flavin adenine dinucleotide binding"/>
    <property type="evidence" value="ECO:0007669"/>
    <property type="project" value="InterPro"/>
</dbReference>
<proteinExistence type="inferred from homology"/>
<dbReference type="Proteomes" id="UP001381693">
    <property type="component" value="Unassembled WGS sequence"/>
</dbReference>
<dbReference type="InterPro" id="IPR012132">
    <property type="entry name" value="GMC_OxRdtase"/>
</dbReference>
<feature type="non-terminal residue" evidence="5">
    <location>
        <position position="362"/>
    </location>
</feature>
<dbReference type="EMBL" id="JAXCGZ010005402">
    <property type="protein sequence ID" value="KAK7081314.1"/>
    <property type="molecule type" value="Genomic_DNA"/>
</dbReference>
<protein>
    <recommendedName>
        <fullName evidence="3 4">Glucose-methanol-choline oxidoreductase N-terminal domain-containing protein</fullName>
    </recommendedName>
</protein>
<dbReference type="SUPFAM" id="SSF51905">
    <property type="entry name" value="FAD/NAD(P)-binding domain"/>
    <property type="match status" value="1"/>
</dbReference>
<accession>A0AAN8XKW7</accession>
<sequence length="362" mass="40878">MLLLVLLRCNYPRGKVIGGSSTMNFMLYVRGNKRDYNLWEAMGNKGWGYSHVLPFFLKSENNTNPSIAANEAYHGSRGYLSVSESPWRTPLARAFLEGARILGYPLRDFNGEQQYGFMNPQGTVKNGGRCSNARAFLRPLRNRTNLHIALHSFVTKILFHPTLKRAYGVLFDRDNNLELEVYALREVILSAGAINTPQLLMLSGIGPAKHLHQHNITVISDLPVGKNLMDHIAAAPLFVIYQPVSLLVNRLASLPAVFRYITSGEGPLTSFGGVEGVGFVSSKYRNASKDWPDIEYHFVSGSHGSDKGDFFHTMLGLKKEYYTNFYNYLYDQDQFIIVTKLMRPQSRGYIQIKSSNPYQHPK</sequence>
<dbReference type="PANTHER" id="PTHR11552:SF227">
    <property type="entry name" value="GLUCOSE DEHYDROGENASE [FAD, QUINONE]-LIKE PROTEIN"/>
    <property type="match status" value="1"/>
</dbReference>
<comment type="similarity">
    <text evidence="1 2">Belongs to the GMC oxidoreductase family.</text>
</comment>
<evidence type="ECO:0000256" key="2">
    <source>
        <dbReference type="RuleBase" id="RU003968"/>
    </source>
</evidence>
<keyword evidence="2" id="KW-0285">Flavoprotein</keyword>
<dbReference type="GO" id="GO:0016614">
    <property type="term" value="F:oxidoreductase activity, acting on CH-OH group of donors"/>
    <property type="evidence" value="ECO:0007669"/>
    <property type="project" value="InterPro"/>
</dbReference>
<dbReference type="InterPro" id="IPR000172">
    <property type="entry name" value="GMC_OxRdtase_N"/>
</dbReference>
<dbReference type="PROSITE" id="PS00623">
    <property type="entry name" value="GMC_OXRED_1"/>
    <property type="match status" value="1"/>
</dbReference>